<evidence type="ECO:0000256" key="1">
    <source>
        <dbReference type="SAM" id="MobiDB-lite"/>
    </source>
</evidence>
<dbReference type="CDD" id="cd00198">
    <property type="entry name" value="vWFA"/>
    <property type="match status" value="1"/>
</dbReference>
<evidence type="ECO:0000259" key="3">
    <source>
        <dbReference type="Pfam" id="PF13203"/>
    </source>
</evidence>
<feature type="domain" description="Putative metallopeptidase" evidence="3">
    <location>
        <begin position="11"/>
        <end position="321"/>
    </location>
</feature>
<feature type="domain" description="VWA-like" evidence="2">
    <location>
        <begin position="331"/>
        <end position="453"/>
    </location>
</feature>
<dbReference type="PANTHER" id="PTHR38730">
    <property type="entry name" value="SLL7028 PROTEIN"/>
    <property type="match status" value="1"/>
</dbReference>
<dbReference type="InterPro" id="IPR018698">
    <property type="entry name" value="VWA-like_dom"/>
</dbReference>
<gene>
    <name evidence="4" type="ORF">THSYN_16490</name>
</gene>
<proteinExistence type="predicted"/>
<dbReference type="PANTHER" id="PTHR38730:SF1">
    <property type="entry name" value="SLL7028 PROTEIN"/>
    <property type="match status" value="1"/>
</dbReference>
<organism evidence="4 5">
    <name type="scientific">Candidatus Thiodictyon syntrophicum</name>
    <dbReference type="NCBI Taxonomy" id="1166950"/>
    <lineage>
        <taxon>Bacteria</taxon>
        <taxon>Pseudomonadati</taxon>
        <taxon>Pseudomonadota</taxon>
        <taxon>Gammaproteobacteria</taxon>
        <taxon>Chromatiales</taxon>
        <taxon>Chromatiaceae</taxon>
        <taxon>Thiodictyon</taxon>
    </lineage>
</organism>
<dbReference type="EMBL" id="CP020370">
    <property type="protein sequence ID" value="AUB82384.1"/>
    <property type="molecule type" value="Genomic_DNA"/>
</dbReference>
<evidence type="ECO:0008006" key="6">
    <source>
        <dbReference type="Google" id="ProtNLM"/>
    </source>
</evidence>
<dbReference type="InterPro" id="IPR025154">
    <property type="entry name" value="Put_metallopeptidase_dom"/>
</dbReference>
<dbReference type="KEGG" id="tsy:THSYN_16490"/>
<keyword evidence="5" id="KW-1185">Reference proteome</keyword>
<name>A0A2K8U9Z1_9GAMM</name>
<sequence length="454" mass="49631">MDVFNLSTIVHTHRGTRAIQRLVEYAPSSGGLALWINHRDLCEAPAAVTAANDGCTIFYGPGFESLSLPAQAALVAHEVLHVALRHRPRYAALRGVLGDVDLQLFNRCADAIVNSALGHLTWLELPASAVTLEQVLLEALNRRETPEQALLAWDLERLYRAIDDRGPSVPALGRRGSSSRREGAQGSAGEQAGDAQEDGASAGTWRPDGPRAALVRRLGGDVLDDLWPGPDEDRPEDAPEQARAWGERLLRAHTGDGQFSLLRTLLADLPRVRTPWEHLLRTHLTRGLSLQPGLSWSRPARSYQANKGRVGAHGRLPWEPGRTAARAVARLVVMVDCSGSIEDPLLDRFAQEVEAASRRLEARIIVIIGDERVTAVQTFEPGRSNLREIVFNGGGGTDFTPLLREADRHRPDLGLFLTDLQGPADWRPAWPVIWAVPVAYQDAAAPFGRKLVLG</sequence>
<evidence type="ECO:0000313" key="5">
    <source>
        <dbReference type="Proteomes" id="UP000232638"/>
    </source>
</evidence>
<dbReference type="AlphaFoldDB" id="A0A2K8U9Z1"/>
<protein>
    <recommendedName>
        <fullName evidence="6">Metal-dependent peptidase</fullName>
    </recommendedName>
</protein>
<evidence type="ECO:0000259" key="2">
    <source>
        <dbReference type="Pfam" id="PF09967"/>
    </source>
</evidence>
<dbReference type="Pfam" id="PF09967">
    <property type="entry name" value="DUF2201"/>
    <property type="match status" value="1"/>
</dbReference>
<dbReference type="Pfam" id="PF13203">
    <property type="entry name" value="DUF2201_N"/>
    <property type="match status" value="1"/>
</dbReference>
<accession>A0A2K8U9Z1</accession>
<dbReference type="OrthoDB" id="9761650at2"/>
<evidence type="ECO:0000313" key="4">
    <source>
        <dbReference type="EMBL" id="AUB82384.1"/>
    </source>
</evidence>
<dbReference type="Proteomes" id="UP000232638">
    <property type="component" value="Chromosome"/>
</dbReference>
<reference evidence="4 5" key="1">
    <citation type="submission" date="2017-03" db="EMBL/GenBank/DDBJ databases">
        <title>Complete genome sequence of Candidatus 'Thiodictyon syntrophicum' sp. nov. strain Cad16T, a photolithoautotroph purple sulfur bacterium isolated from an alpine meromictic lake.</title>
        <authorList>
            <person name="Luedin S.M."/>
            <person name="Pothier J.F."/>
            <person name="Danza F."/>
            <person name="Storelli N."/>
            <person name="Wittwer M."/>
            <person name="Tonolla M."/>
        </authorList>
    </citation>
    <scope>NUCLEOTIDE SEQUENCE [LARGE SCALE GENOMIC DNA]</scope>
    <source>
        <strain evidence="4 5">Cad16T</strain>
    </source>
</reference>
<feature type="region of interest" description="Disordered" evidence="1">
    <location>
        <begin position="169"/>
        <end position="210"/>
    </location>
</feature>
<dbReference type="RefSeq" id="WP_100920116.1">
    <property type="nucleotide sequence ID" value="NZ_CP020370.1"/>
</dbReference>
<feature type="compositionally biased region" description="Low complexity" evidence="1">
    <location>
        <begin position="184"/>
        <end position="194"/>
    </location>
</feature>